<protein>
    <submittedName>
        <fullName evidence="3">Uncharacterized protein</fullName>
    </submittedName>
</protein>
<gene>
    <name evidence="3" type="ORF">IDJ81_13025</name>
</gene>
<evidence type="ECO:0000313" key="4">
    <source>
        <dbReference type="Proteomes" id="UP000663637"/>
    </source>
</evidence>
<evidence type="ECO:0000256" key="1">
    <source>
        <dbReference type="SAM" id="MobiDB-lite"/>
    </source>
</evidence>
<feature type="chain" id="PRO_5045855611" evidence="2">
    <location>
        <begin position="24"/>
        <end position="188"/>
    </location>
</feature>
<sequence>MNKLSLALAALAMAVCLPGQVTAREKLPELSASELAAVQSRTYPVSEKVVFSSAVAALQAAGYLGIEASKDAGTISGHTDAKSKLMFNIFWGLGKKKYTQTAQFLVEEMQPGQTTLRLNLFLNESKTRSIVFGNKATDAMLIRQGEPYTALMQLVDAEVARRKPLEAKADAATESSDTAGTPASDPEG</sequence>
<keyword evidence="2" id="KW-0732">Signal</keyword>
<dbReference type="EMBL" id="CP061510">
    <property type="protein sequence ID" value="QSB44233.1"/>
    <property type="molecule type" value="Genomic_DNA"/>
</dbReference>
<evidence type="ECO:0000313" key="3">
    <source>
        <dbReference type="EMBL" id="QSB44233.1"/>
    </source>
</evidence>
<name>A0ABX7K8J4_9SPHN</name>
<dbReference type="RefSeq" id="WP_205441592.1">
    <property type="nucleotide sequence ID" value="NZ_CP061510.1"/>
</dbReference>
<feature type="signal peptide" evidence="2">
    <location>
        <begin position="1"/>
        <end position="23"/>
    </location>
</feature>
<accession>A0ABX7K8J4</accession>
<keyword evidence="4" id="KW-1185">Reference proteome</keyword>
<feature type="region of interest" description="Disordered" evidence="1">
    <location>
        <begin position="166"/>
        <end position="188"/>
    </location>
</feature>
<evidence type="ECO:0000256" key="2">
    <source>
        <dbReference type="SAM" id="SignalP"/>
    </source>
</evidence>
<organism evidence="3 4">
    <name type="scientific">Tsuneonella flava</name>
    <dbReference type="NCBI Taxonomy" id="2055955"/>
    <lineage>
        <taxon>Bacteria</taxon>
        <taxon>Pseudomonadati</taxon>
        <taxon>Pseudomonadota</taxon>
        <taxon>Alphaproteobacteria</taxon>
        <taxon>Sphingomonadales</taxon>
        <taxon>Erythrobacteraceae</taxon>
        <taxon>Tsuneonella</taxon>
    </lineage>
</organism>
<dbReference type="Proteomes" id="UP000663637">
    <property type="component" value="Chromosome"/>
</dbReference>
<reference evidence="3 4" key="1">
    <citation type="submission" date="2020-09" db="EMBL/GenBank/DDBJ databases">
        <title>Complete genome sequence of altererythrobacter flavus SS-21NJ, isolated from Dongying oil sludge in Shandong province.</title>
        <authorList>
            <person name="Sun S."/>
            <person name="Zhang Z."/>
        </authorList>
    </citation>
    <scope>NUCLEOTIDE SEQUENCE [LARGE SCALE GENOMIC DNA]</scope>
    <source>
        <strain evidence="3 4">SS-21NJ</strain>
    </source>
</reference>
<proteinExistence type="predicted"/>